<dbReference type="InterPro" id="IPR027417">
    <property type="entry name" value="P-loop_NTPase"/>
</dbReference>
<sequence length="539" mass="58196">MATYYGLGADDPTEASERKVAVALKTLPDGWIVFHSVSWQSKRCGRQGDGEADFIVVHPRKGMLVIEVKGGGIEIDRGRWSTIDRHGQRHEIKNPFDQATASKHALLGWLRGHDLTNRLRVGHAVVFPDMKSLPGVGPAGPRAISLIRGDLDDPLEAIKGCIEHWELEANLSVKDVSKLISLLAPTVDVRPELSSRSADAEAELLVLTAEQIDVFAGLRANRGGLIVGGAGTGKTVLAVARAQQLARDGFRTLLICYNELLGEDLAARAQSPLLTAGTFHSLCLREAARAKLRTPASKPAAWWESEAPTILIDACAINETIYDAIVIDEGQDFSPLWLDALQCLVSTDEDAPLFVFADPLQDLWKRDWEASVGKTFTWELTKNLRNTQPIAKCVADVVYQVCKDKGVAGPPPVWRTTTEPPREKDVVAAVEALLGEGFGPANLVVLCGSAALANRLRERSIGAFSFGRWGSRGVPVESIARFKGLEAQAVVVVLDSAAPEGIWTEAYVALSRARSILVVVGTTLDQASLNWGASAVTSK</sequence>
<dbReference type="InterPro" id="IPR000212">
    <property type="entry name" value="DNA_helicase_UvrD/REP"/>
</dbReference>
<protein>
    <recommendedName>
        <fullName evidence="1">DNA 3'-5' helicase II</fullName>
    </recommendedName>
</protein>
<evidence type="ECO:0000259" key="2">
    <source>
        <dbReference type="Pfam" id="PF08378"/>
    </source>
</evidence>
<reference evidence="3 4" key="1">
    <citation type="submission" date="2019-04" db="EMBL/GenBank/DDBJ databases">
        <authorList>
            <consortium name="Pathogen Informatics"/>
        </authorList>
    </citation>
    <scope>NUCLEOTIDE SEQUENCE [LARGE SCALE GENOMIC DNA]</scope>
    <source>
        <strain evidence="3 4">NCTC9239</strain>
    </source>
</reference>
<dbReference type="RefSeq" id="WP_138140765.1">
    <property type="nucleotide sequence ID" value="NZ_LR588407.1"/>
</dbReference>
<keyword evidence="3" id="KW-0347">Helicase</keyword>
<dbReference type="GO" id="GO:0000725">
    <property type="term" value="P:recombinational repair"/>
    <property type="evidence" value="ECO:0007669"/>
    <property type="project" value="TreeGrafter"/>
</dbReference>
<dbReference type="Pfam" id="PF08378">
    <property type="entry name" value="NERD"/>
    <property type="match status" value="1"/>
</dbReference>
<dbReference type="AlphaFoldDB" id="A0A4P1JT38"/>
<keyword evidence="3" id="KW-0378">Hydrolase</keyword>
<dbReference type="EMBL" id="LR588407">
    <property type="protein sequence ID" value="VTO11290.1"/>
    <property type="molecule type" value="Genomic_DNA"/>
</dbReference>
<dbReference type="GO" id="GO:0005524">
    <property type="term" value="F:ATP binding"/>
    <property type="evidence" value="ECO:0007669"/>
    <property type="project" value="InterPro"/>
</dbReference>
<evidence type="ECO:0000313" key="4">
    <source>
        <dbReference type="Proteomes" id="UP000309952"/>
    </source>
</evidence>
<keyword evidence="3" id="KW-0067">ATP-binding</keyword>
<dbReference type="PANTHER" id="PTHR11070:SF2">
    <property type="entry name" value="ATP-DEPENDENT DNA HELICASE SRS2"/>
    <property type="match status" value="1"/>
</dbReference>
<feature type="domain" description="NERD" evidence="2">
    <location>
        <begin position="15"/>
        <end position="128"/>
    </location>
</feature>
<dbReference type="PANTHER" id="PTHR11070">
    <property type="entry name" value="UVRD / RECB / PCRA DNA HELICASE FAMILY MEMBER"/>
    <property type="match status" value="1"/>
</dbReference>
<dbReference type="InterPro" id="IPR011528">
    <property type="entry name" value="NERD"/>
</dbReference>
<gene>
    <name evidence="3" type="ORF">NCTC9239_00323</name>
</gene>
<keyword evidence="3" id="KW-0547">Nucleotide-binding</keyword>
<dbReference type="KEGG" id="bvy:NCTC9239_00323"/>
<dbReference type="GO" id="GO:0043138">
    <property type="term" value="F:3'-5' DNA helicase activity"/>
    <property type="evidence" value="ECO:0007669"/>
    <property type="project" value="TreeGrafter"/>
</dbReference>
<dbReference type="Pfam" id="PF13245">
    <property type="entry name" value="AAA_19"/>
    <property type="match status" value="1"/>
</dbReference>
<accession>A0A4P1JT38</accession>
<name>A0A4P1JT38_9CAUL</name>
<evidence type="ECO:0000313" key="3">
    <source>
        <dbReference type="EMBL" id="VTO11290.1"/>
    </source>
</evidence>
<organism evidence="3 4">
    <name type="scientific">Brevundimonas vancanneytii</name>
    <dbReference type="NCBI Taxonomy" id="1325724"/>
    <lineage>
        <taxon>Bacteria</taxon>
        <taxon>Pseudomonadati</taxon>
        <taxon>Pseudomonadota</taxon>
        <taxon>Alphaproteobacteria</taxon>
        <taxon>Caulobacterales</taxon>
        <taxon>Caulobacteraceae</taxon>
        <taxon>Brevundimonas</taxon>
    </lineage>
</organism>
<keyword evidence="4" id="KW-1185">Reference proteome</keyword>
<dbReference type="GO" id="GO:0003677">
    <property type="term" value="F:DNA binding"/>
    <property type="evidence" value="ECO:0007669"/>
    <property type="project" value="InterPro"/>
</dbReference>
<proteinExistence type="predicted"/>
<dbReference type="Proteomes" id="UP000309952">
    <property type="component" value="Chromosome"/>
</dbReference>
<dbReference type="SUPFAM" id="SSF52540">
    <property type="entry name" value="P-loop containing nucleoside triphosphate hydrolases"/>
    <property type="match status" value="1"/>
</dbReference>
<evidence type="ECO:0000256" key="1">
    <source>
        <dbReference type="ARBA" id="ARBA00034923"/>
    </source>
</evidence>
<dbReference type="Gene3D" id="3.40.50.300">
    <property type="entry name" value="P-loop containing nucleotide triphosphate hydrolases"/>
    <property type="match status" value="2"/>
</dbReference>